<dbReference type="AlphaFoldDB" id="A0A2J7PI75"/>
<gene>
    <name evidence="4" type="ORF">B7P43_G04589</name>
</gene>
<organism evidence="4 5">
    <name type="scientific">Cryptotermes secundus</name>
    <dbReference type="NCBI Taxonomy" id="105785"/>
    <lineage>
        <taxon>Eukaryota</taxon>
        <taxon>Metazoa</taxon>
        <taxon>Ecdysozoa</taxon>
        <taxon>Arthropoda</taxon>
        <taxon>Hexapoda</taxon>
        <taxon>Insecta</taxon>
        <taxon>Pterygota</taxon>
        <taxon>Neoptera</taxon>
        <taxon>Polyneoptera</taxon>
        <taxon>Dictyoptera</taxon>
        <taxon>Blattodea</taxon>
        <taxon>Blattoidea</taxon>
        <taxon>Termitoidae</taxon>
        <taxon>Kalotermitidae</taxon>
        <taxon>Cryptotermitinae</taxon>
        <taxon>Cryptotermes</taxon>
    </lineage>
</organism>
<keyword evidence="3" id="KW-0732">Signal</keyword>
<keyword evidence="2" id="KW-0472">Membrane</keyword>
<dbReference type="STRING" id="105785.A0A2J7PI75"/>
<feature type="transmembrane region" description="Helical" evidence="2">
    <location>
        <begin position="261"/>
        <end position="289"/>
    </location>
</feature>
<proteinExistence type="predicted"/>
<evidence type="ECO:0000256" key="2">
    <source>
        <dbReference type="SAM" id="Phobius"/>
    </source>
</evidence>
<evidence type="ECO:0000256" key="3">
    <source>
        <dbReference type="SAM" id="SignalP"/>
    </source>
</evidence>
<feature type="chain" id="PRO_5014456159" description="Osiris 7" evidence="3">
    <location>
        <begin position="20"/>
        <end position="361"/>
    </location>
</feature>
<evidence type="ECO:0008006" key="6">
    <source>
        <dbReference type="Google" id="ProtNLM"/>
    </source>
</evidence>
<dbReference type="EMBL" id="NEVH01025129">
    <property type="protein sequence ID" value="PNF16019.1"/>
    <property type="molecule type" value="Genomic_DNA"/>
</dbReference>
<evidence type="ECO:0000313" key="5">
    <source>
        <dbReference type="Proteomes" id="UP000235965"/>
    </source>
</evidence>
<evidence type="ECO:0000256" key="1">
    <source>
        <dbReference type="SAM" id="MobiDB-lite"/>
    </source>
</evidence>
<sequence>MALWRALLLSGLAVSISVALPATQEGVPAVSPPANEARGFQQQSRNSIQNSDDVMNSIYSDCLKKDSVSCVKYKLFSFVDKVLGSKESFTLTEGVTVVKNAGSPPEVSGDGGPRAIAGGNEETNKDFESMIVNRVERFLKTHTLKVDLKGNEVLKAVTSAGRALEDAADSLGLTEEEEVEDGRDASEERGKKNLEREREREEIESGEAVRDTASGGGDRNYFSGFEGSQTVLACPSGREKVKMLLPLLLALKLKAAALIPLFLGAIALIAGKALLIGKIAFIISAIIGLKKLLSQQKSVTYEIVSHPHHSSSHHESYSSGGGGYGGDLGLYGGSGSGGHGGWGRSGVDAQQLAYRGYQQAS</sequence>
<keyword evidence="2" id="KW-0812">Transmembrane</keyword>
<keyword evidence="2" id="KW-1133">Transmembrane helix</keyword>
<dbReference type="FunCoup" id="A0A2J7PI75">
    <property type="interactions" value="41"/>
</dbReference>
<feature type="region of interest" description="Disordered" evidence="1">
    <location>
        <begin position="28"/>
        <end position="47"/>
    </location>
</feature>
<evidence type="ECO:0000313" key="4">
    <source>
        <dbReference type="EMBL" id="PNF16019.1"/>
    </source>
</evidence>
<name>A0A2J7PI75_9NEOP</name>
<feature type="signal peptide" evidence="3">
    <location>
        <begin position="1"/>
        <end position="19"/>
    </location>
</feature>
<dbReference type="InterPro" id="IPR012464">
    <property type="entry name" value="DUF1676"/>
</dbReference>
<keyword evidence="5" id="KW-1185">Reference proteome</keyword>
<reference evidence="4 5" key="1">
    <citation type="submission" date="2017-12" db="EMBL/GenBank/DDBJ databases">
        <title>Hemimetabolous genomes reveal molecular basis of termite eusociality.</title>
        <authorList>
            <person name="Harrison M.C."/>
            <person name="Jongepier E."/>
            <person name="Robertson H.M."/>
            <person name="Arning N."/>
            <person name="Bitard-Feildel T."/>
            <person name="Chao H."/>
            <person name="Childers C.P."/>
            <person name="Dinh H."/>
            <person name="Doddapaneni H."/>
            <person name="Dugan S."/>
            <person name="Gowin J."/>
            <person name="Greiner C."/>
            <person name="Han Y."/>
            <person name="Hu H."/>
            <person name="Hughes D.S.T."/>
            <person name="Huylmans A.-K."/>
            <person name="Kemena C."/>
            <person name="Kremer L.P.M."/>
            <person name="Lee S.L."/>
            <person name="Lopez-Ezquerra A."/>
            <person name="Mallet L."/>
            <person name="Monroy-Kuhn J.M."/>
            <person name="Moser A."/>
            <person name="Murali S.C."/>
            <person name="Muzny D.M."/>
            <person name="Otani S."/>
            <person name="Piulachs M.-D."/>
            <person name="Poelchau M."/>
            <person name="Qu J."/>
            <person name="Schaub F."/>
            <person name="Wada-Katsumata A."/>
            <person name="Worley K.C."/>
            <person name="Xie Q."/>
            <person name="Ylla G."/>
            <person name="Poulsen M."/>
            <person name="Gibbs R.A."/>
            <person name="Schal C."/>
            <person name="Richards S."/>
            <person name="Belles X."/>
            <person name="Korb J."/>
            <person name="Bornberg-Bauer E."/>
        </authorList>
    </citation>
    <scope>NUCLEOTIDE SEQUENCE [LARGE SCALE GENOMIC DNA]</scope>
    <source>
        <tissue evidence="4">Whole body</tissue>
    </source>
</reference>
<dbReference type="OrthoDB" id="8192916at2759"/>
<dbReference type="PANTHER" id="PTHR21879">
    <property type="entry name" value="FI03362P-RELATED-RELATED"/>
    <property type="match status" value="1"/>
</dbReference>
<dbReference type="PANTHER" id="PTHR21879:SF22">
    <property type="entry name" value="FI03362P-RELATED"/>
    <property type="match status" value="1"/>
</dbReference>
<comment type="caution">
    <text evidence="4">The sequence shown here is derived from an EMBL/GenBank/DDBJ whole genome shotgun (WGS) entry which is preliminary data.</text>
</comment>
<feature type="region of interest" description="Disordered" evidence="1">
    <location>
        <begin position="168"/>
        <end position="215"/>
    </location>
</feature>
<protein>
    <recommendedName>
        <fullName evidence="6">Osiris 7</fullName>
    </recommendedName>
</protein>
<dbReference type="Proteomes" id="UP000235965">
    <property type="component" value="Unassembled WGS sequence"/>
</dbReference>
<accession>A0A2J7PI75</accession>
<feature type="compositionally biased region" description="Basic and acidic residues" evidence="1">
    <location>
        <begin position="182"/>
        <end position="210"/>
    </location>
</feature>
<dbReference type="GO" id="GO:0016020">
    <property type="term" value="C:membrane"/>
    <property type="evidence" value="ECO:0007669"/>
    <property type="project" value="TreeGrafter"/>
</dbReference>
<dbReference type="InParanoid" id="A0A2J7PI75"/>
<dbReference type="Pfam" id="PF07898">
    <property type="entry name" value="DUF1676"/>
    <property type="match status" value="1"/>
</dbReference>